<keyword evidence="1" id="KW-0464">Manganese</keyword>
<keyword evidence="1" id="KW-0227">DNA damage</keyword>
<dbReference type="PANTHER" id="PTHR15749">
    <property type="entry name" value="FANCONI-ASSOCIATED NUCLEASE 1"/>
    <property type="match status" value="1"/>
</dbReference>
<comment type="subcellular location">
    <subcellularLocation>
        <location evidence="1">Nucleus</location>
    </subcellularLocation>
</comment>
<dbReference type="GO" id="GO:0008409">
    <property type="term" value="F:5'-3' exonuclease activity"/>
    <property type="evidence" value="ECO:0007669"/>
    <property type="project" value="TreeGrafter"/>
</dbReference>
<protein>
    <recommendedName>
        <fullName evidence="1">Fanconi-associated nuclease</fullName>
        <ecNumber evidence="1">3.1.4.1</ecNumber>
    </recommendedName>
</protein>
<dbReference type="Proteomes" id="UP001224775">
    <property type="component" value="Unassembled WGS sequence"/>
</dbReference>
<dbReference type="GO" id="GO:0005634">
    <property type="term" value="C:nucleus"/>
    <property type="evidence" value="ECO:0007669"/>
    <property type="project" value="UniProtKB-SubCell"/>
</dbReference>
<accession>A0AAD9D5Y6</accession>
<proteinExistence type="inferred from homology"/>
<dbReference type="GO" id="GO:0070336">
    <property type="term" value="F:flap-structured DNA binding"/>
    <property type="evidence" value="ECO:0007669"/>
    <property type="project" value="TreeGrafter"/>
</dbReference>
<keyword evidence="1" id="KW-0234">DNA repair</keyword>
<organism evidence="2 3">
    <name type="scientific">Skeletonema marinoi</name>
    <dbReference type="NCBI Taxonomy" id="267567"/>
    <lineage>
        <taxon>Eukaryota</taxon>
        <taxon>Sar</taxon>
        <taxon>Stramenopiles</taxon>
        <taxon>Ochrophyta</taxon>
        <taxon>Bacillariophyta</taxon>
        <taxon>Coscinodiscophyceae</taxon>
        <taxon>Thalassiosirophycidae</taxon>
        <taxon>Thalassiosirales</taxon>
        <taxon>Skeletonemataceae</taxon>
        <taxon>Skeletonema</taxon>
        <taxon>Skeletonema marinoi-dohrnii complex</taxon>
    </lineage>
</organism>
<gene>
    <name evidence="2" type="ORF">QTG54_013955</name>
</gene>
<dbReference type="GO" id="GO:0004528">
    <property type="term" value="F:phosphodiesterase I activity"/>
    <property type="evidence" value="ECO:0007669"/>
    <property type="project" value="UniProtKB-EC"/>
</dbReference>
<evidence type="ECO:0000256" key="1">
    <source>
        <dbReference type="RuleBase" id="RU365033"/>
    </source>
</evidence>
<keyword evidence="1" id="KW-0539">Nucleus</keyword>
<name>A0AAD9D5Y6_9STRA</name>
<reference evidence="2" key="1">
    <citation type="submission" date="2023-06" db="EMBL/GenBank/DDBJ databases">
        <title>Survivors Of The Sea: Transcriptome response of Skeletonema marinoi to long-term dormancy.</title>
        <authorList>
            <person name="Pinder M.I.M."/>
            <person name="Kourtchenko O."/>
            <person name="Robertson E.K."/>
            <person name="Larsson T."/>
            <person name="Maumus F."/>
            <person name="Osuna-Cruz C.M."/>
            <person name="Vancaester E."/>
            <person name="Stenow R."/>
            <person name="Vandepoele K."/>
            <person name="Ploug H."/>
            <person name="Bruchert V."/>
            <person name="Godhe A."/>
            <person name="Topel M."/>
        </authorList>
    </citation>
    <scope>NUCLEOTIDE SEQUENCE</scope>
    <source>
        <strain evidence="2">R05AC</strain>
    </source>
</reference>
<dbReference type="GO" id="GO:0046872">
    <property type="term" value="F:metal ion binding"/>
    <property type="evidence" value="ECO:0007669"/>
    <property type="project" value="UniProtKB-KW"/>
</dbReference>
<dbReference type="EMBL" id="JATAAI010000034">
    <property type="protein sequence ID" value="KAK1735341.1"/>
    <property type="molecule type" value="Genomic_DNA"/>
</dbReference>
<evidence type="ECO:0000313" key="3">
    <source>
        <dbReference type="Proteomes" id="UP001224775"/>
    </source>
</evidence>
<dbReference type="GO" id="GO:0036297">
    <property type="term" value="P:interstrand cross-link repair"/>
    <property type="evidence" value="ECO:0007669"/>
    <property type="project" value="InterPro"/>
</dbReference>
<evidence type="ECO:0000313" key="2">
    <source>
        <dbReference type="EMBL" id="KAK1735341.1"/>
    </source>
</evidence>
<dbReference type="AlphaFoldDB" id="A0AAD9D5Y6"/>
<keyword evidence="1" id="KW-0479">Metal-binding</keyword>
<sequence length="812" mass="92406">MYAPKKAEVDNALKMIESEWNDATTDSSMQRSQRSVLSTIRLREAPLQTLRRLMRLFLCAGGGPGSMRGDGTNGWRSCLVEGDWHKVEYPGLNSRFGLEAYSLQKYFVAEPDHNSGTRVFETLNEFRLFEIGAELRSSIDQAIEAYETDKMIRRRKEKSSTVTDTSQPDAVSAVDVFHLLTKDGRFNLVRKVFSCELELLTICRKIENDVQQLNTIRDSMSEHESLILTTSIVCRWMLQFRINSFSTSLIARPWLRHISLDAILTYVTWDAVPFLEKRDLYVMASSSLMTILFGTEVHNFYFGGPDALSNQFQYNQHAQYLLPRRNRGKAIERLLIDLTHAHRKSHKETSNKTTPLDLSPIQGFCRLLLGNTAISCSIPFSSIRNLARRLKAPLIKTMDGISNDEMQLLHIRLDNVSSSDEIESCTGYRDWTPETDVAVANAISNDRDESSKRCAFVGWESNDNDNRPESTRSLNVEELALELYHSARLPNTNDKDNKDNVSNVPRGNWEGWHNEGGHARKLFRIMFLQAVLESTPVDDPTIFLTPYQHSPHDLHVGYQKIASDDCNKKFSLIRGFYERRRHSVEAFLSKLSQQTDQSVGDIVYDSVKARWDSHANDESRMKDVPLLRDVAELRTLSMIAAGLGGQALSSMFRALAFDYRHYSGGLPDLLLARARCPSTHTSGDSKDNHFVDLGEWIGEAFCKDYIEEENLNRSISMLADRDDDFLGCSKNVDSGHNKFSSKKKRQKISVIPAFPNKLQLMYSENLVEVDCMFVEVKSANDRLDARQEDWLNIIDMCGAARVCKFGSKKQSK</sequence>
<comment type="function">
    <text evidence="1">Nuclease required for the repair of DNA interstrand cross-links (ICL). Acts as a 5'-3' exonuclease that anchors at a cut end of DNA and cleaves DNA successively at every third nucleotide, allowing to excise an ICL from one strand through flanking incisions.</text>
</comment>
<keyword evidence="1" id="KW-0540">Nuclease</keyword>
<dbReference type="GO" id="GO:0017108">
    <property type="term" value="F:5'-flap endonuclease activity"/>
    <property type="evidence" value="ECO:0007669"/>
    <property type="project" value="TreeGrafter"/>
</dbReference>
<dbReference type="InterPro" id="IPR033315">
    <property type="entry name" value="Fan1-like"/>
</dbReference>
<dbReference type="PANTHER" id="PTHR15749:SF4">
    <property type="entry name" value="FANCONI-ASSOCIATED NUCLEASE 1"/>
    <property type="match status" value="1"/>
</dbReference>
<comment type="caution">
    <text evidence="2">The sequence shown here is derived from an EMBL/GenBank/DDBJ whole genome shotgun (WGS) entry which is preliminary data.</text>
</comment>
<comment type="cofactor">
    <cofactor evidence="1">
        <name>Mg(2+)</name>
        <dbReference type="ChEBI" id="CHEBI:18420"/>
    </cofactor>
    <cofactor evidence="1">
        <name>Mn(2+)</name>
        <dbReference type="ChEBI" id="CHEBI:29035"/>
    </cofactor>
</comment>
<comment type="catalytic activity">
    <reaction evidence="1">
        <text>Hydrolytically removes 5'-nucleotides successively from the 3'-hydroxy termini of 3'-hydroxy-terminated oligonucleotides.</text>
        <dbReference type="EC" id="3.1.4.1"/>
    </reaction>
</comment>
<dbReference type="EC" id="3.1.4.1" evidence="1"/>
<keyword evidence="3" id="KW-1185">Reference proteome</keyword>
<comment type="similarity">
    <text evidence="1">Belongs to the FAN1 family.</text>
</comment>
<keyword evidence="1 2" id="KW-0378">Hydrolase</keyword>
<keyword evidence="1" id="KW-0460">Magnesium</keyword>